<dbReference type="AlphaFoldDB" id="D1P455"/>
<dbReference type="Proteomes" id="UP000005512">
    <property type="component" value="Unassembled WGS sequence"/>
</dbReference>
<reference evidence="1" key="1">
    <citation type="submission" date="2009-12" db="EMBL/GenBank/DDBJ databases">
        <authorList>
            <person name="Weinstock G."/>
            <person name="Sodergren E."/>
            <person name="Clifton S."/>
            <person name="Fulton L."/>
            <person name="Fulton B."/>
            <person name="Courtney L."/>
            <person name="Fronick C."/>
            <person name="Harrison M."/>
            <person name="Strong C."/>
            <person name="Farmer C."/>
            <person name="Delahaunty K."/>
            <person name="Markovic C."/>
            <person name="Hall O."/>
            <person name="Minx P."/>
            <person name="Tomlinson C."/>
            <person name="Mitreva M."/>
            <person name="Nelson J."/>
            <person name="Hou S."/>
            <person name="Wollam A."/>
            <person name="Pepin K.H."/>
            <person name="Johnson M."/>
            <person name="Bhonagiri V."/>
            <person name="Nash W.E."/>
            <person name="Warren W."/>
            <person name="Chinwalla A."/>
            <person name="Mardis E.R."/>
            <person name="Wilson R.K."/>
        </authorList>
    </citation>
    <scope>NUCLEOTIDE SEQUENCE [LARGE SCALE GENOMIC DNA]</scope>
    <source>
        <strain evidence="1">DSM 4541</strain>
    </source>
</reference>
<dbReference type="HOGENOM" id="CLU_3204007_0_0_6"/>
<evidence type="ECO:0000313" key="1">
    <source>
        <dbReference type="EMBL" id="EFB71681.1"/>
    </source>
</evidence>
<evidence type="ECO:0000313" key="2">
    <source>
        <dbReference type="Proteomes" id="UP000005512"/>
    </source>
</evidence>
<proteinExistence type="predicted"/>
<name>D1P455_9GAMM</name>
<comment type="caution">
    <text evidence="1">The sequence shown here is derived from an EMBL/GenBank/DDBJ whole genome shotgun (WGS) entry which is preliminary data.</text>
</comment>
<keyword evidence="2" id="KW-1185">Reference proteome</keyword>
<accession>D1P455</accession>
<sequence length="45" mass="5200">MVFLPASISWLFFFLFHAVAVLASLDKVCSLRYPHFAALPQRELF</sequence>
<organism evidence="1 2">
    <name type="scientific">Providencia rustigianii DSM 4541</name>
    <dbReference type="NCBI Taxonomy" id="500637"/>
    <lineage>
        <taxon>Bacteria</taxon>
        <taxon>Pseudomonadati</taxon>
        <taxon>Pseudomonadota</taxon>
        <taxon>Gammaproteobacteria</taxon>
        <taxon>Enterobacterales</taxon>
        <taxon>Morganellaceae</taxon>
        <taxon>Providencia</taxon>
    </lineage>
</organism>
<gene>
    <name evidence="1" type="ORF">PROVRUST_07006</name>
</gene>
<protein>
    <submittedName>
        <fullName evidence="1">Uncharacterized protein</fullName>
    </submittedName>
</protein>
<dbReference type="EMBL" id="ABXV02000030">
    <property type="protein sequence ID" value="EFB71681.1"/>
    <property type="molecule type" value="Genomic_DNA"/>
</dbReference>